<evidence type="ECO:0000256" key="4">
    <source>
        <dbReference type="ARBA" id="ARBA00022833"/>
    </source>
</evidence>
<feature type="domain" description="C2H2-type" evidence="6">
    <location>
        <begin position="29"/>
        <end position="57"/>
    </location>
</feature>
<evidence type="ECO:0000256" key="2">
    <source>
        <dbReference type="ARBA" id="ARBA00022737"/>
    </source>
</evidence>
<dbReference type="SUPFAM" id="SSF57667">
    <property type="entry name" value="beta-beta-alpha zinc fingers"/>
    <property type="match status" value="1"/>
</dbReference>
<dbReference type="PROSITE" id="PS50157">
    <property type="entry name" value="ZINC_FINGER_C2H2_2"/>
    <property type="match status" value="1"/>
</dbReference>
<dbReference type="InterPro" id="IPR013087">
    <property type="entry name" value="Znf_C2H2_type"/>
</dbReference>
<keyword evidence="3 5" id="KW-0863">Zinc-finger</keyword>
<protein>
    <recommendedName>
        <fullName evidence="6">C2H2-type domain-containing protein</fullName>
    </recommendedName>
</protein>
<keyword evidence="4" id="KW-0862">Zinc</keyword>
<evidence type="ECO:0000256" key="1">
    <source>
        <dbReference type="ARBA" id="ARBA00022723"/>
    </source>
</evidence>
<evidence type="ECO:0000313" key="7">
    <source>
        <dbReference type="EMBL" id="CEK97617.1"/>
    </source>
</evidence>
<proteinExistence type="predicted"/>
<dbReference type="Gene3D" id="3.30.160.60">
    <property type="entry name" value="Classic Zinc Finger"/>
    <property type="match status" value="1"/>
</dbReference>
<dbReference type="GO" id="GO:0008270">
    <property type="term" value="F:zinc ion binding"/>
    <property type="evidence" value="ECO:0007669"/>
    <property type="project" value="UniProtKB-KW"/>
</dbReference>
<evidence type="ECO:0000256" key="5">
    <source>
        <dbReference type="PROSITE-ProRule" id="PRU00042"/>
    </source>
</evidence>
<organism evidence="7">
    <name type="scientific">Arion vulgaris</name>
    <dbReference type="NCBI Taxonomy" id="1028688"/>
    <lineage>
        <taxon>Eukaryota</taxon>
        <taxon>Metazoa</taxon>
        <taxon>Spiralia</taxon>
        <taxon>Lophotrochozoa</taxon>
        <taxon>Mollusca</taxon>
        <taxon>Gastropoda</taxon>
        <taxon>Heterobranchia</taxon>
        <taxon>Euthyneura</taxon>
        <taxon>Panpulmonata</taxon>
        <taxon>Eupulmonata</taxon>
        <taxon>Stylommatophora</taxon>
        <taxon>Helicina</taxon>
        <taxon>Arionoidea</taxon>
        <taxon>Arionidae</taxon>
        <taxon>Arion</taxon>
    </lineage>
</organism>
<dbReference type="PROSITE" id="PS00028">
    <property type="entry name" value="ZINC_FINGER_C2H2_1"/>
    <property type="match status" value="1"/>
</dbReference>
<dbReference type="EMBL" id="HACG01050752">
    <property type="protein sequence ID" value="CEK97617.1"/>
    <property type="molecule type" value="Transcribed_RNA"/>
</dbReference>
<keyword evidence="1" id="KW-0479">Metal-binding</keyword>
<dbReference type="AlphaFoldDB" id="A0A0B7BXH4"/>
<reference evidence="7" key="1">
    <citation type="submission" date="2014-12" db="EMBL/GenBank/DDBJ databases">
        <title>Insight into the proteome of Arion vulgaris.</title>
        <authorList>
            <person name="Aradska J."/>
            <person name="Bulat T."/>
            <person name="Smidak R."/>
            <person name="Sarate P."/>
            <person name="Gangsoo J."/>
            <person name="Sialana F."/>
            <person name="Bilban M."/>
            <person name="Lubec G."/>
        </authorList>
    </citation>
    <scope>NUCLEOTIDE SEQUENCE</scope>
    <source>
        <tissue evidence="7">Skin</tissue>
    </source>
</reference>
<dbReference type="FunFam" id="3.30.160.60:FF:000100">
    <property type="entry name" value="Zinc finger 45-like"/>
    <property type="match status" value="1"/>
</dbReference>
<feature type="non-terminal residue" evidence="7">
    <location>
        <position position="1"/>
    </location>
</feature>
<accession>A0A0B7BXH4</accession>
<evidence type="ECO:0000259" key="6">
    <source>
        <dbReference type="PROSITE" id="PS50157"/>
    </source>
</evidence>
<name>A0A0B7BXH4_9EUPU</name>
<sequence>QKLEKAIQINGNNIHVSDVNAGAEIPKPFKCDLCHKRFNKEQYLKAHTTKMHKSSSK</sequence>
<dbReference type="Pfam" id="PF12874">
    <property type="entry name" value="zf-met"/>
    <property type="match status" value="1"/>
</dbReference>
<dbReference type="InterPro" id="IPR036236">
    <property type="entry name" value="Znf_C2H2_sf"/>
</dbReference>
<keyword evidence="2" id="KW-0677">Repeat</keyword>
<gene>
    <name evidence="7" type="primary">ORF216385</name>
</gene>
<evidence type="ECO:0000256" key="3">
    <source>
        <dbReference type="ARBA" id="ARBA00022771"/>
    </source>
</evidence>